<feature type="region of interest" description="Disordered" evidence="2">
    <location>
        <begin position="98"/>
        <end position="193"/>
    </location>
</feature>
<dbReference type="eggNOG" id="KOG2127">
    <property type="taxonomic scope" value="Eukaryota"/>
</dbReference>
<dbReference type="InterPro" id="IPR043153">
    <property type="entry name" value="DENN_C"/>
</dbReference>
<evidence type="ECO:0000313" key="6">
    <source>
        <dbReference type="Proteomes" id="UP000001449"/>
    </source>
</evidence>
<feature type="compositionally biased region" description="Polar residues" evidence="2">
    <location>
        <begin position="657"/>
        <end position="669"/>
    </location>
</feature>
<dbReference type="PANTHER" id="PTHR12296">
    <property type="entry name" value="DENN DOMAIN-CONTAINING PROTEIN 4"/>
    <property type="match status" value="1"/>
</dbReference>
<dbReference type="STRING" id="35128.B8LCK2"/>
<dbReference type="RefSeq" id="XP_002296798.1">
    <property type="nucleotide sequence ID" value="XM_002296762.1"/>
</dbReference>
<feature type="compositionally biased region" description="Polar residues" evidence="2">
    <location>
        <begin position="1615"/>
        <end position="1626"/>
    </location>
</feature>
<dbReference type="GeneID" id="7442520"/>
<dbReference type="PROSITE" id="PS50211">
    <property type="entry name" value="DENN"/>
    <property type="match status" value="1"/>
</dbReference>
<dbReference type="InParanoid" id="B8LCK2"/>
<dbReference type="SMART" id="SM00799">
    <property type="entry name" value="DENN"/>
    <property type="match status" value="1"/>
</dbReference>
<sequence length="1927" mass="213694">MAPVLNILLTLLHRLLLLLLFGSEDPSSLMGESGENILVVEFNGCECVLDRWFAVTASRVTCVMLHKHHHHGKRYQSGKNKGVADYFAVLGIDSFLPPVDGDPKEESDGEDSFGDGGGVDGREATSRTNVNIDIGTHTGEEGGLTTPRNSNLTRRNDGEVQLDDEGTNEGSEHKDATASQQPRNNRNKDEAQMHQERFQREIVYLSLSSSAELRDGWNVCSSTNVGMQNNHGESLSVYGNSNSLTLDGGANKVHLTYQRRGALRNDSNGNNRASPIPPPKPSTLSPSAGAMTSPSSPASCMSPTSPSNYYIPGVADVAIHYAKVRPSTVPCYQQQVEQLLIKEQYYQRRMDNIFTNSNSINTATNANDTNTKSIPGQIAAQAVASGAAKHITSLARRTTGLLSKSSVASRGKELMGELGFGRNVNVADGQENGRSDSLTEQPINPQSTLTRETQQPHHLYDTGKEGSFETGLGAAHFEDAHGDFPLWNSGSDVGAKKQRARREHFFPDTPILKPYKDAGKGDGDMDHMSYDGVVRRSLAEMLSLPDGFDEWVVPDFCSTLYLPTPEFLKQQQSVRDQMQYNSSSRRQPILVDRTHALPSTVARNDNEALSPASLGISSPSSMGVEAMYLSPSSTSRMNDRTDRHGSIDVDTPRSSDDNTSPLASPQFTHSVPDPTYLPTLVSWRAVPISHKNGGNNDVNADDHVYIPILAIRRQQVGEAERFNEDPAIVDIRLAPSDSNGFLSAIIDDDDDDDFNDRDSTPMMQHGVHPNILKKSRWIPCANTNAHSPSPLLKYHPFILIQRNLPNGFVDLPFPARVLDRFPTKNYRGMPFPEEELPLFCYAGGSRLVRDKLRNLPMPRYFGFVVKNERGDSIYVSCMSFLEPITSQRKEELDQLSQERRRTSLPHRFSYQRRLSQRDDLFSKCHLVGFDDIVTFENKTICLVGRYPYWTEFRRFLTHLHLLSGSSSDIPLERNISHLLLSVPVPRPGGQCVLVPLSTMNEPMALLMPPLKDLPLVDLTYQMLFSALDVPTVVTIVLGFLCLEQKVILVSTRQSLVIDCCELLKSLLFPFEICAPYVPHLTTPFASCLQFPGATFVGIFDDGSEECLANTVRSSIPEDSIIVELDTGEINCAGNRYETLKAAYQIIPADSRSALIKEVETLCQNAGIVPGQEPLDCGFDSVIDSTAPSNISEAFGRKNNKQYEPLDDRAIRDSFLRFFCSILGGYERFLVVPDADFLISGNDWFDSSKFIAASVPSSTPFLNTLVGTQLFQSFIQRRTEASDVHCMLFDECLVEYHSSKVPYGVFGDGDLLVDQCATEPDDPLLDEVSSFMASSEVDDKQFPNDNDAATQASSGYAETTISATSVDAEASTFAINASGDIVTMPSVSGLPLNARFMYCVNGQPSFPTSFDLDYFFPKEPEVLATDSSEVPPPILTRSERERDEANRMRIVADEAAYRALIVACGKCGTDRRIELMKLYGLMRTDGIFPNAVTLGQYTRAIAEGFSRRSEESHAKSGMQIVVPTNGKKPSQKVNLEVLDSNLQSLEACPRCGSAITPQLGYEEVLIKETYETKNDELSFVVSSTHDETNQSIEVSRLENEPNVTRDTPLQGIPPQLESNIHDGNSSTDRNDEGRTGFVTYISPHRLRLLLEQLVFEFGEEVLDRDRLRLLNPQVFFNLWWYSSRFSLPLPLACSASDGIDNESLCAFASWDKGVAIQGCLSAAKAIAAAQALPFSKERLLREKLFDNPNTDMPLLAFFNLQNYAQQDWDHEDLSEVLVTLVKACDTRDLLPVVECVFRRNDLRKEEQERSGRNNSMDLSFESAGTSTFSLGASMDLSLRPSAELDCYRTILYLARYQCQTAFHAFFPTTTRACKGYHFWCAQGTPLPIFDRAFREAADEYSKKNNMIVPVPDASDVALGFRCVFGHLI</sequence>
<feature type="compositionally biased region" description="Polar residues" evidence="2">
    <location>
        <begin position="435"/>
        <end position="453"/>
    </location>
</feature>
<feature type="domain" description="UDENN" evidence="4">
    <location>
        <begin position="795"/>
        <end position="1285"/>
    </location>
</feature>
<dbReference type="InterPro" id="IPR001194">
    <property type="entry name" value="cDENN_dom"/>
</dbReference>
<dbReference type="GO" id="GO:0032483">
    <property type="term" value="P:regulation of Rab protein signal transduction"/>
    <property type="evidence" value="ECO:0000318"/>
    <property type="project" value="GO_Central"/>
</dbReference>
<dbReference type="PaxDb" id="35128-Thaps25135"/>
<dbReference type="GO" id="GO:0031410">
    <property type="term" value="C:cytoplasmic vesicle"/>
    <property type="evidence" value="ECO:0000318"/>
    <property type="project" value="GO_Central"/>
</dbReference>
<feature type="compositionally biased region" description="Polar residues" evidence="2">
    <location>
        <begin position="290"/>
        <end position="304"/>
    </location>
</feature>
<dbReference type="InterPro" id="IPR005112">
    <property type="entry name" value="dDENN_dom"/>
</dbReference>
<feature type="region of interest" description="Disordered" evidence="2">
    <location>
        <begin position="631"/>
        <end position="671"/>
    </location>
</feature>
<gene>
    <name evidence="5" type="ORF">THAPSDRAFT_25135</name>
</gene>
<feature type="repeat" description="PPR" evidence="1">
    <location>
        <begin position="1452"/>
        <end position="1488"/>
    </location>
</feature>
<name>B8LCK2_THAPS</name>
<keyword evidence="6" id="KW-1185">Reference proteome</keyword>
<dbReference type="EMBL" id="DS999417">
    <property type="protein sequence ID" value="EED86999.1"/>
    <property type="molecule type" value="Genomic_DNA"/>
</dbReference>
<dbReference type="KEGG" id="tps:THAPSDRAFT_25135"/>
<evidence type="ECO:0000256" key="1">
    <source>
        <dbReference type="PROSITE-ProRule" id="PRU00708"/>
    </source>
</evidence>
<dbReference type="PANTHER" id="PTHR12296:SF21">
    <property type="entry name" value="DENN DOMAIN-CONTAINING PROTEIN 3"/>
    <property type="match status" value="1"/>
</dbReference>
<dbReference type="InterPro" id="IPR005113">
    <property type="entry name" value="uDENN_dom"/>
</dbReference>
<dbReference type="Pfam" id="PF02141">
    <property type="entry name" value="DENN"/>
    <property type="match status" value="1"/>
</dbReference>
<protein>
    <recommendedName>
        <fullName evidence="4">UDENN domain-containing protein</fullName>
    </recommendedName>
</protein>
<feature type="compositionally biased region" description="Basic and acidic residues" evidence="2">
    <location>
        <begin position="637"/>
        <end position="656"/>
    </location>
</feature>
<evidence type="ECO:0000256" key="2">
    <source>
        <dbReference type="SAM" id="MobiDB-lite"/>
    </source>
</evidence>
<feature type="region of interest" description="Disordered" evidence="2">
    <location>
        <begin position="423"/>
        <end position="455"/>
    </location>
</feature>
<dbReference type="Pfam" id="PF03455">
    <property type="entry name" value="dDENN"/>
    <property type="match status" value="1"/>
</dbReference>
<dbReference type="Proteomes" id="UP000001449">
    <property type="component" value="Chromosome 16"/>
</dbReference>
<dbReference type="Gene3D" id="3.40.50.11500">
    <property type="match status" value="1"/>
</dbReference>
<dbReference type="InterPro" id="IPR037516">
    <property type="entry name" value="Tripartite_DENN"/>
</dbReference>
<reference evidence="5 6" key="2">
    <citation type="journal article" date="2008" name="Nature">
        <title>The Phaeodactylum genome reveals the evolutionary history of diatom genomes.</title>
        <authorList>
            <person name="Bowler C."/>
            <person name="Allen A.E."/>
            <person name="Badger J.H."/>
            <person name="Grimwood J."/>
            <person name="Jabbari K."/>
            <person name="Kuo A."/>
            <person name="Maheswari U."/>
            <person name="Martens C."/>
            <person name="Maumus F."/>
            <person name="Otillar R.P."/>
            <person name="Rayko E."/>
            <person name="Salamov A."/>
            <person name="Vandepoele K."/>
            <person name="Beszteri B."/>
            <person name="Gruber A."/>
            <person name="Heijde M."/>
            <person name="Katinka M."/>
            <person name="Mock T."/>
            <person name="Valentin K."/>
            <person name="Verret F."/>
            <person name="Berges J.A."/>
            <person name="Brownlee C."/>
            <person name="Cadoret J.P."/>
            <person name="Chiovitti A."/>
            <person name="Choi C.J."/>
            <person name="Coesel S."/>
            <person name="De Martino A."/>
            <person name="Detter J.C."/>
            <person name="Durkin C."/>
            <person name="Falciatore A."/>
            <person name="Fournet J."/>
            <person name="Haruta M."/>
            <person name="Huysman M.J."/>
            <person name="Jenkins B.D."/>
            <person name="Jiroutova K."/>
            <person name="Jorgensen R.E."/>
            <person name="Joubert Y."/>
            <person name="Kaplan A."/>
            <person name="Kroger N."/>
            <person name="Kroth P.G."/>
            <person name="La Roche J."/>
            <person name="Lindquist E."/>
            <person name="Lommer M."/>
            <person name="Martin-Jezequel V."/>
            <person name="Lopez P.J."/>
            <person name="Lucas S."/>
            <person name="Mangogna M."/>
            <person name="McGinnis K."/>
            <person name="Medlin L.K."/>
            <person name="Montsant A."/>
            <person name="Oudot-Le Secq M.P."/>
            <person name="Napoli C."/>
            <person name="Obornik M."/>
            <person name="Parker M.S."/>
            <person name="Petit J.L."/>
            <person name="Porcel B.M."/>
            <person name="Poulsen N."/>
            <person name="Robison M."/>
            <person name="Rychlewski L."/>
            <person name="Rynearson T.A."/>
            <person name="Schmutz J."/>
            <person name="Shapiro H."/>
            <person name="Siaut M."/>
            <person name="Stanley M."/>
            <person name="Sussman M.R."/>
            <person name="Taylor A.R."/>
            <person name="Vardi A."/>
            <person name="von Dassow P."/>
            <person name="Vyverman W."/>
            <person name="Willis A."/>
            <person name="Wyrwicz L.S."/>
            <person name="Rokhsar D.S."/>
            <person name="Weissenbach J."/>
            <person name="Armbrust E.V."/>
            <person name="Green B.R."/>
            <person name="Van de Peer Y."/>
            <person name="Grigoriev I.V."/>
        </authorList>
    </citation>
    <scope>NUCLEOTIDE SEQUENCE [LARGE SCALE GENOMIC DNA]</scope>
    <source>
        <strain evidence="5 6">CCMP1335</strain>
    </source>
</reference>
<dbReference type="PROSITE" id="PS51375">
    <property type="entry name" value="PPR"/>
    <property type="match status" value="1"/>
</dbReference>
<feature type="region of interest" description="Disordered" evidence="2">
    <location>
        <begin position="1589"/>
        <end position="1633"/>
    </location>
</feature>
<dbReference type="Pfam" id="PF03456">
    <property type="entry name" value="uDENN"/>
    <property type="match status" value="1"/>
</dbReference>
<feature type="region of interest" description="Disordered" evidence="2">
    <location>
        <begin position="261"/>
        <end position="304"/>
    </location>
</feature>
<reference evidence="5 6" key="1">
    <citation type="journal article" date="2004" name="Science">
        <title>The genome of the diatom Thalassiosira pseudonana: ecology, evolution, and metabolism.</title>
        <authorList>
            <person name="Armbrust E.V."/>
            <person name="Berges J.A."/>
            <person name="Bowler C."/>
            <person name="Green B.R."/>
            <person name="Martinez D."/>
            <person name="Putnam N.H."/>
            <person name="Zhou S."/>
            <person name="Allen A.E."/>
            <person name="Apt K.E."/>
            <person name="Bechner M."/>
            <person name="Brzezinski M.A."/>
            <person name="Chaal B.K."/>
            <person name="Chiovitti A."/>
            <person name="Davis A.K."/>
            <person name="Demarest M.S."/>
            <person name="Detter J.C."/>
            <person name="Glavina T."/>
            <person name="Goodstein D."/>
            <person name="Hadi M.Z."/>
            <person name="Hellsten U."/>
            <person name="Hildebrand M."/>
            <person name="Jenkins B.D."/>
            <person name="Jurka J."/>
            <person name="Kapitonov V.V."/>
            <person name="Kroger N."/>
            <person name="Lau W.W."/>
            <person name="Lane T.W."/>
            <person name="Larimer F.W."/>
            <person name="Lippmeier J.C."/>
            <person name="Lucas S."/>
            <person name="Medina M."/>
            <person name="Montsant A."/>
            <person name="Obornik M."/>
            <person name="Parker M.S."/>
            <person name="Palenik B."/>
            <person name="Pazour G.J."/>
            <person name="Richardson P.M."/>
            <person name="Rynearson T.A."/>
            <person name="Saito M.A."/>
            <person name="Schwartz D.C."/>
            <person name="Thamatrakoln K."/>
            <person name="Valentin K."/>
            <person name="Vardi A."/>
            <person name="Wilkerson F.P."/>
            <person name="Rokhsar D.S."/>
        </authorList>
    </citation>
    <scope>NUCLEOTIDE SEQUENCE [LARGE SCALE GENOMIC DNA]</scope>
    <source>
        <strain evidence="5 6">CCMP1335</strain>
    </source>
</reference>
<dbReference type="InterPro" id="IPR002885">
    <property type="entry name" value="PPR_rpt"/>
</dbReference>
<evidence type="ECO:0000313" key="5">
    <source>
        <dbReference type="EMBL" id="EED86999.1"/>
    </source>
</evidence>
<dbReference type="InterPro" id="IPR051696">
    <property type="entry name" value="DENN_Domain_GEFs"/>
</dbReference>
<evidence type="ECO:0000256" key="3">
    <source>
        <dbReference type="SAM" id="SignalP"/>
    </source>
</evidence>
<organism evidence="5 6">
    <name type="scientific">Thalassiosira pseudonana</name>
    <name type="common">Marine diatom</name>
    <name type="synonym">Cyclotella nana</name>
    <dbReference type="NCBI Taxonomy" id="35128"/>
    <lineage>
        <taxon>Eukaryota</taxon>
        <taxon>Sar</taxon>
        <taxon>Stramenopiles</taxon>
        <taxon>Ochrophyta</taxon>
        <taxon>Bacillariophyta</taxon>
        <taxon>Coscinodiscophyceae</taxon>
        <taxon>Thalassiosirophycidae</taxon>
        <taxon>Thalassiosirales</taxon>
        <taxon>Thalassiosiraceae</taxon>
        <taxon>Thalassiosira</taxon>
    </lineage>
</organism>
<evidence type="ECO:0000259" key="4">
    <source>
        <dbReference type="PROSITE" id="PS50211"/>
    </source>
</evidence>
<dbReference type="HOGENOM" id="CLU_235274_0_0_1"/>
<feature type="signal peptide" evidence="3">
    <location>
        <begin position="1"/>
        <end position="22"/>
    </location>
</feature>
<feature type="chain" id="PRO_5002876604" description="UDENN domain-containing protein" evidence="3">
    <location>
        <begin position="23"/>
        <end position="1927"/>
    </location>
</feature>
<proteinExistence type="predicted"/>
<dbReference type="SMART" id="SM00801">
    <property type="entry name" value="dDENN"/>
    <property type="match status" value="1"/>
</dbReference>
<accession>B8LCK2</accession>
<keyword evidence="3" id="KW-0732">Signal</keyword>